<protein>
    <recommendedName>
        <fullName evidence="2">Cyclophilin-like domain-containing protein</fullName>
    </recommendedName>
</protein>
<evidence type="ECO:0000256" key="1">
    <source>
        <dbReference type="SAM" id="SignalP"/>
    </source>
</evidence>
<keyword evidence="4" id="KW-1185">Reference proteome</keyword>
<gene>
    <name evidence="3" type="ORF">CPA45_02475</name>
</gene>
<dbReference type="InterPro" id="IPR041183">
    <property type="entry name" value="Cyclophilin-like"/>
</dbReference>
<name>A0A2A4HU54_9GAMM</name>
<dbReference type="Gene3D" id="2.40.100.20">
    <property type="match status" value="1"/>
</dbReference>
<comment type="caution">
    <text evidence="3">The sequence shown here is derived from an EMBL/GenBank/DDBJ whole genome shotgun (WGS) entry which is preliminary data.</text>
</comment>
<organism evidence="3 4">
    <name type="scientific">Vreelandella nigrificans</name>
    <dbReference type="NCBI Taxonomy" id="2042704"/>
    <lineage>
        <taxon>Bacteria</taxon>
        <taxon>Pseudomonadati</taxon>
        <taxon>Pseudomonadota</taxon>
        <taxon>Gammaproteobacteria</taxon>
        <taxon>Oceanospirillales</taxon>
        <taxon>Halomonadaceae</taxon>
        <taxon>Vreelandella</taxon>
    </lineage>
</organism>
<evidence type="ECO:0000313" key="4">
    <source>
        <dbReference type="Proteomes" id="UP000218677"/>
    </source>
</evidence>
<reference evidence="4" key="1">
    <citation type="submission" date="2017-09" db="EMBL/GenBank/DDBJ databases">
        <authorList>
            <person name="Cho G.-S."/>
            <person name="Oguntoyinbo F.A."/>
            <person name="Cnockaert M."/>
            <person name="Kabisch J."/>
            <person name="Neve H."/>
            <person name="Bockelmann W."/>
            <person name="Wenning M."/>
            <person name="Franz C.M."/>
            <person name="Vandamme P."/>
        </authorList>
    </citation>
    <scope>NUCLEOTIDE SEQUENCE [LARGE SCALE GENOMIC DNA]</scope>
    <source>
        <strain evidence="4">MBT G8648</strain>
    </source>
</reference>
<dbReference type="RefSeq" id="WP_096649995.1">
    <property type="nucleotide sequence ID" value="NZ_NWUX01000001.1"/>
</dbReference>
<dbReference type="InterPro" id="IPR029000">
    <property type="entry name" value="Cyclophilin-like_dom_sf"/>
</dbReference>
<sequence>MLKILLSAMALTFASTGHASAQERILISSDWGEVTAELVDNAATQQLIQMLPITIDMRDHLRQEKTGRLPSPLPAESRQRDFSAGTLGLWGSNDFVIYYRSGRVPQPGIVILGNVEGDVSIFDRPGPITVRVEHID</sequence>
<evidence type="ECO:0000313" key="3">
    <source>
        <dbReference type="EMBL" id="PCF97613.1"/>
    </source>
</evidence>
<dbReference type="Proteomes" id="UP000218677">
    <property type="component" value="Unassembled WGS sequence"/>
</dbReference>
<accession>A0A2A4HU54</accession>
<keyword evidence="1" id="KW-0732">Signal</keyword>
<dbReference type="OrthoDB" id="5298378at2"/>
<dbReference type="AlphaFoldDB" id="A0A2A4HU54"/>
<proteinExistence type="predicted"/>
<feature type="domain" description="Cyclophilin-like" evidence="2">
    <location>
        <begin position="28"/>
        <end position="133"/>
    </location>
</feature>
<evidence type="ECO:0000259" key="2">
    <source>
        <dbReference type="Pfam" id="PF18050"/>
    </source>
</evidence>
<feature type="signal peptide" evidence="1">
    <location>
        <begin position="1"/>
        <end position="21"/>
    </location>
</feature>
<feature type="chain" id="PRO_5012517279" description="Cyclophilin-like domain-containing protein" evidence="1">
    <location>
        <begin position="22"/>
        <end position="136"/>
    </location>
</feature>
<dbReference type="Pfam" id="PF18050">
    <property type="entry name" value="Cyclophil_like2"/>
    <property type="match status" value="1"/>
</dbReference>
<dbReference type="SUPFAM" id="SSF50891">
    <property type="entry name" value="Cyclophilin-like"/>
    <property type="match status" value="1"/>
</dbReference>
<dbReference type="EMBL" id="NWUX01000001">
    <property type="protein sequence ID" value="PCF97613.1"/>
    <property type="molecule type" value="Genomic_DNA"/>
</dbReference>